<feature type="transmembrane region" description="Helical" evidence="1">
    <location>
        <begin position="96"/>
        <end position="116"/>
    </location>
</feature>
<name>A0A0H5NJE5_NOCFR</name>
<evidence type="ECO:0000313" key="2">
    <source>
        <dbReference type="EMBL" id="CRY76065.1"/>
    </source>
</evidence>
<dbReference type="AlphaFoldDB" id="A0A0H5NJE5"/>
<proteinExistence type="predicted"/>
<accession>A0A0H5NJE5</accession>
<dbReference type="KEGG" id="nfr:ERS450000_01661"/>
<evidence type="ECO:0000256" key="1">
    <source>
        <dbReference type="SAM" id="Phobius"/>
    </source>
</evidence>
<keyword evidence="1" id="KW-1133">Transmembrane helix</keyword>
<sequence length="117" mass="12804">MVDDVEKRWSDPEGFRKAVRFGLGVVALAALVAVIIGIWAASRDACETGPMLCDTASRVAMVVGPAVVLAAGWIGAFVITYLRWRQGRVWPIWQGTGWFLFFLLLAYLTIGGSVFAR</sequence>
<feature type="transmembrane region" description="Helical" evidence="1">
    <location>
        <begin position="21"/>
        <end position="42"/>
    </location>
</feature>
<dbReference type="EMBL" id="LN868938">
    <property type="protein sequence ID" value="CRY76065.1"/>
    <property type="molecule type" value="Genomic_DNA"/>
</dbReference>
<feature type="transmembrane region" description="Helical" evidence="1">
    <location>
        <begin position="62"/>
        <end position="84"/>
    </location>
</feature>
<keyword evidence="1" id="KW-0472">Membrane</keyword>
<dbReference type="OMA" id="AFWASAH"/>
<dbReference type="RefSeq" id="WP_011208970.1">
    <property type="nucleotide sequence ID" value="NZ_CAACYE020000001.1"/>
</dbReference>
<keyword evidence="1" id="KW-0812">Transmembrane</keyword>
<dbReference type="Proteomes" id="UP000057820">
    <property type="component" value="Chromosome 1"/>
</dbReference>
<organism evidence="2 3">
    <name type="scientific">Nocardia farcinica</name>
    <dbReference type="NCBI Taxonomy" id="37329"/>
    <lineage>
        <taxon>Bacteria</taxon>
        <taxon>Bacillati</taxon>
        <taxon>Actinomycetota</taxon>
        <taxon>Actinomycetes</taxon>
        <taxon>Mycobacteriales</taxon>
        <taxon>Nocardiaceae</taxon>
        <taxon>Nocardia</taxon>
    </lineage>
</organism>
<evidence type="ECO:0000313" key="3">
    <source>
        <dbReference type="Proteomes" id="UP000057820"/>
    </source>
</evidence>
<reference evidence="3" key="1">
    <citation type="submission" date="2015-03" db="EMBL/GenBank/DDBJ databases">
        <authorList>
            <consortium name="Pathogen Informatics"/>
        </authorList>
    </citation>
    <scope>NUCLEOTIDE SEQUENCE [LARGE SCALE GENOMIC DNA]</scope>
    <source>
        <strain evidence="3">NCTC11134</strain>
    </source>
</reference>
<gene>
    <name evidence="2" type="ORF">ERS450000_01661</name>
</gene>
<dbReference type="GeneID" id="61133188"/>
<protein>
    <submittedName>
        <fullName evidence="2">Uncharacterized protein</fullName>
    </submittedName>
</protein>